<keyword evidence="1" id="KW-0812">Transmembrane</keyword>
<dbReference type="EMBL" id="MN739967">
    <property type="protein sequence ID" value="QHT80322.1"/>
    <property type="molecule type" value="Genomic_DNA"/>
</dbReference>
<proteinExistence type="predicted"/>
<keyword evidence="1" id="KW-0472">Membrane</keyword>
<protein>
    <submittedName>
        <fullName evidence="2">Uncharacterized protein</fullName>
    </submittedName>
</protein>
<feature type="transmembrane region" description="Helical" evidence="1">
    <location>
        <begin position="57"/>
        <end position="76"/>
    </location>
</feature>
<sequence length="88" mass="9787">MNLETTLDKIYGPLPKSYCLYFKILAIFTFVMLALSLMGLVYGFMTGKSFISVGNSQVSFGLALALIVGYFVEYITARLLHTMCIKAL</sequence>
<feature type="transmembrane region" description="Helical" evidence="1">
    <location>
        <begin position="20"/>
        <end position="45"/>
    </location>
</feature>
<accession>A0A6C0HIA8</accession>
<evidence type="ECO:0000313" key="2">
    <source>
        <dbReference type="EMBL" id="QHT80322.1"/>
    </source>
</evidence>
<dbReference type="AlphaFoldDB" id="A0A6C0HIA8"/>
<organism evidence="2">
    <name type="scientific">viral metagenome</name>
    <dbReference type="NCBI Taxonomy" id="1070528"/>
    <lineage>
        <taxon>unclassified sequences</taxon>
        <taxon>metagenomes</taxon>
        <taxon>organismal metagenomes</taxon>
    </lineage>
</organism>
<reference evidence="2" key="1">
    <citation type="journal article" date="2020" name="Nature">
        <title>Giant virus diversity and host interactions through global metagenomics.</title>
        <authorList>
            <person name="Schulz F."/>
            <person name="Roux S."/>
            <person name="Paez-Espino D."/>
            <person name="Jungbluth S."/>
            <person name="Walsh D.A."/>
            <person name="Denef V.J."/>
            <person name="McMahon K.D."/>
            <person name="Konstantinidis K.T."/>
            <person name="Eloe-Fadrosh E.A."/>
            <person name="Kyrpides N.C."/>
            <person name="Woyke T."/>
        </authorList>
    </citation>
    <scope>NUCLEOTIDE SEQUENCE</scope>
    <source>
        <strain evidence="2">GVMAG-M-3300023184-120</strain>
    </source>
</reference>
<keyword evidence="1" id="KW-1133">Transmembrane helix</keyword>
<evidence type="ECO:0000256" key="1">
    <source>
        <dbReference type="SAM" id="Phobius"/>
    </source>
</evidence>
<name>A0A6C0HIA8_9ZZZZ</name>